<evidence type="ECO:0000313" key="2">
    <source>
        <dbReference type="EMBL" id="CAE8713571.1"/>
    </source>
</evidence>
<comment type="caution">
    <text evidence="2">The sequence shown here is derived from an EMBL/GenBank/DDBJ whole genome shotgun (WGS) entry which is preliminary data.</text>
</comment>
<evidence type="ECO:0000256" key="1">
    <source>
        <dbReference type="SAM" id="Phobius"/>
    </source>
</evidence>
<name>A0A813KRW8_POLGL</name>
<dbReference type="EMBL" id="CAJNNW010032508">
    <property type="protein sequence ID" value="CAE8713571.1"/>
    <property type="molecule type" value="Genomic_DNA"/>
</dbReference>
<evidence type="ECO:0000313" key="3">
    <source>
        <dbReference type="Proteomes" id="UP000626109"/>
    </source>
</evidence>
<gene>
    <name evidence="2" type="ORF">PGLA2088_LOCUS37612</name>
</gene>
<organism evidence="2 3">
    <name type="scientific">Polarella glacialis</name>
    <name type="common">Dinoflagellate</name>
    <dbReference type="NCBI Taxonomy" id="89957"/>
    <lineage>
        <taxon>Eukaryota</taxon>
        <taxon>Sar</taxon>
        <taxon>Alveolata</taxon>
        <taxon>Dinophyceae</taxon>
        <taxon>Suessiales</taxon>
        <taxon>Suessiaceae</taxon>
        <taxon>Polarella</taxon>
    </lineage>
</organism>
<keyword evidence="1" id="KW-0812">Transmembrane</keyword>
<dbReference type="Proteomes" id="UP000626109">
    <property type="component" value="Unassembled WGS sequence"/>
</dbReference>
<dbReference type="AlphaFoldDB" id="A0A813KRW8"/>
<accession>A0A813KRW8</accession>
<keyword evidence="1" id="KW-0472">Membrane</keyword>
<feature type="transmembrane region" description="Helical" evidence="1">
    <location>
        <begin position="75"/>
        <end position="102"/>
    </location>
</feature>
<protein>
    <submittedName>
        <fullName evidence="2">Uncharacterized protein</fullName>
    </submittedName>
</protein>
<sequence length="147" mass="15906">MFLLTPQVQKSLARAPLGSFSKSLRDVAAGVEARLTQMKQEDFSIFAACRVCPGNKTLCARCARRFARLPGGVPSVLGGVLGGVLVCWAVCLVCPVCLAVCWCAGLCAGVPAGVLVCWAVCPVYKYKYRYKYKYKYKFPNSGTSMGF</sequence>
<feature type="transmembrane region" description="Helical" evidence="1">
    <location>
        <begin position="108"/>
        <end position="126"/>
    </location>
</feature>
<keyword evidence="1" id="KW-1133">Transmembrane helix</keyword>
<reference evidence="2" key="1">
    <citation type="submission" date="2021-02" db="EMBL/GenBank/DDBJ databases">
        <authorList>
            <person name="Dougan E. K."/>
            <person name="Rhodes N."/>
            <person name="Thang M."/>
            <person name="Chan C."/>
        </authorList>
    </citation>
    <scope>NUCLEOTIDE SEQUENCE</scope>
</reference>
<proteinExistence type="predicted"/>